<feature type="non-terminal residue" evidence="1">
    <location>
        <position position="40"/>
    </location>
</feature>
<evidence type="ECO:0000313" key="1">
    <source>
        <dbReference type="EMBL" id="MCI94629.1"/>
    </source>
</evidence>
<organism evidence="1 2">
    <name type="scientific">Trifolium medium</name>
    <dbReference type="NCBI Taxonomy" id="97028"/>
    <lineage>
        <taxon>Eukaryota</taxon>
        <taxon>Viridiplantae</taxon>
        <taxon>Streptophyta</taxon>
        <taxon>Embryophyta</taxon>
        <taxon>Tracheophyta</taxon>
        <taxon>Spermatophyta</taxon>
        <taxon>Magnoliopsida</taxon>
        <taxon>eudicotyledons</taxon>
        <taxon>Gunneridae</taxon>
        <taxon>Pentapetalae</taxon>
        <taxon>rosids</taxon>
        <taxon>fabids</taxon>
        <taxon>Fabales</taxon>
        <taxon>Fabaceae</taxon>
        <taxon>Papilionoideae</taxon>
        <taxon>50 kb inversion clade</taxon>
        <taxon>NPAAA clade</taxon>
        <taxon>Hologalegina</taxon>
        <taxon>IRL clade</taxon>
        <taxon>Trifolieae</taxon>
        <taxon>Trifolium</taxon>
    </lineage>
</organism>
<protein>
    <submittedName>
        <fullName evidence="1">Uncharacterized protein</fullName>
    </submittedName>
</protein>
<name>A0A392W4E1_9FABA</name>
<comment type="caution">
    <text evidence="1">The sequence shown here is derived from an EMBL/GenBank/DDBJ whole genome shotgun (WGS) entry which is preliminary data.</text>
</comment>
<sequence length="40" mass="4452">MKCAVKRRHSSVQESIDPGSKLLYQVIAPFRSVVGNSLHL</sequence>
<accession>A0A392W4E1</accession>
<reference evidence="1 2" key="1">
    <citation type="journal article" date="2018" name="Front. Plant Sci.">
        <title>Red Clover (Trifolium pratense) and Zigzag Clover (T. medium) - A Picture of Genomic Similarities and Differences.</title>
        <authorList>
            <person name="Dluhosova J."/>
            <person name="Istvanek J."/>
            <person name="Nedelnik J."/>
            <person name="Repkova J."/>
        </authorList>
    </citation>
    <scope>NUCLEOTIDE SEQUENCE [LARGE SCALE GENOMIC DNA]</scope>
    <source>
        <strain evidence="2">cv. 10/8</strain>
        <tissue evidence="1">Leaf</tissue>
    </source>
</reference>
<dbReference type="EMBL" id="LXQA011361818">
    <property type="protein sequence ID" value="MCI94629.1"/>
    <property type="molecule type" value="Genomic_DNA"/>
</dbReference>
<keyword evidence="2" id="KW-1185">Reference proteome</keyword>
<dbReference type="Proteomes" id="UP000265520">
    <property type="component" value="Unassembled WGS sequence"/>
</dbReference>
<proteinExistence type="predicted"/>
<evidence type="ECO:0000313" key="2">
    <source>
        <dbReference type="Proteomes" id="UP000265520"/>
    </source>
</evidence>
<dbReference type="AlphaFoldDB" id="A0A392W4E1"/>